<accession>A0A1B0B9X0</accession>
<reference evidence="2" key="1">
    <citation type="submission" date="2015-01" db="EMBL/GenBank/DDBJ databases">
        <authorList>
            <person name="Aksoy S."/>
            <person name="Warren W."/>
            <person name="Wilson R.K."/>
        </authorList>
    </citation>
    <scope>NUCLEOTIDE SEQUENCE [LARGE SCALE GENOMIC DNA]</scope>
    <source>
        <strain evidence="2">IAEA</strain>
    </source>
</reference>
<name>A0A1B0B9X0_9MUSC</name>
<evidence type="ECO:0000313" key="1">
    <source>
        <dbReference type="EnsemblMetazoa" id="GPPI023446-PA"/>
    </source>
</evidence>
<dbReference type="AlphaFoldDB" id="A0A1B0B9X0"/>
<organism evidence="1 2">
    <name type="scientific">Glossina palpalis gambiensis</name>
    <dbReference type="NCBI Taxonomy" id="67801"/>
    <lineage>
        <taxon>Eukaryota</taxon>
        <taxon>Metazoa</taxon>
        <taxon>Ecdysozoa</taxon>
        <taxon>Arthropoda</taxon>
        <taxon>Hexapoda</taxon>
        <taxon>Insecta</taxon>
        <taxon>Pterygota</taxon>
        <taxon>Neoptera</taxon>
        <taxon>Endopterygota</taxon>
        <taxon>Diptera</taxon>
        <taxon>Brachycera</taxon>
        <taxon>Muscomorpha</taxon>
        <taxon>Hippoboscoidea</taxon>
        <taxon>Glossinidae</taxon>
        <taxon>Glossina</taxon>
    </lineage>
</organism>
<protein>
    <submittedName>
        <fullName evidence="1">Uncharacterized protein</fullName>
    </submittedName>
</protein>
<reference evidence="1" key="2">
    <citation type="submission" date="2020-05" db="UniProtKB">
        <authorList>
            <consortium name="EnsemblMetazoa"/>
        </authorList>
    </citation>
    <scope>IDENTIFICATION</scope>
    <source>
        <strain evidence="1">IAEA</strain>
    </source>
</reference>
<dbReference type="Proteomes" id="UP000092460">
    <property type="component" value="Unassembled WGS sequence"/>
</dbReference>
<keyword evidence="2" id="KW-1185">Reference proteome</keyword>
<proteinExistence type="predicted"/>
<dbReference type="VEuPathDB" id="VectorBase:GPPI023446"/>
<sequence>MNNTLQDNVWEKHGVTPKTLYLGDVMNKSLKIIYSAVYYTTTAITMRFGGIKLSLIFVLTHPGLTHNYKNVADMFYANSTQQAAYTKQMNNSLHRVNEQEEAAYTKLYFNFLEFPDLDDSEREPCYTAATHPSEVLNMPVDFNVPTHCYEEHRELNTKVIFEL</sequence>
<dbReference type="STRING" id="67801.A0A1B0B9X0"/>
<evidence type="ECO:0000313" key="2">
    <source>
        <dbReference type="Proteomes" id="UP000092460"/>
    </source>
</evidence>
<dbReference type="EMBL" id="JXJN01010630">
    <property type="status" value="NOT_ANNOTATED_CDS"/>
    <property type="molecule type" value="Genomic_DNA"/>
</dbReference>
<dbReference type="EnsemblMetazoa" id="GPPI023446-RA">
    <property type="protein sequence ID" value="GPPI023446-PA"/>
    <property type="gene ID" value="GPPI023446"/>
</dbReference>